<sequence>MVPDLAPHFEPFFDGFVQLAATAQVLGGSFFLLIAGVALVAIFSDKFGNRALKVLRTLTRMKHPPGNK</sequence>
<organism evidence="2 3">
    <name type="scientific">Cryobacterium sinapicolor</name>
    <dbReference type="NCBI Taxonomy" id="1259236"/>
    <lineage>
        <taxon>Bacteria</taxon>
        <taxon>Bacillati</taxon>
        <taxon>Actinomycetota</taxon>
        <taxon>Actinomycetes</taxon>
        <taxon>Micrococcales</taxon>
        <taxon>Microbacteriaceae</taxon>
        <taxon>Cryobacterium</taxon>
    </lineage>
</organism>
<dbReference type="EMBL" id="SOGQ01000085">
    <property type="protein sequence ID" value="TFC94399.1"/>
    <property type="molecule type" value="Genomic_DNA"/>
</dbReference>
<comment type="caution">
    <text evidence="2">The sequence shown here is derived from an EMBL/GenBank/DDBJ whole genome shotgun (WGS) entry which is preliminary data.</text>
</comment>
<dbReference type="Proteomes" id="UP000297853">
    <property type="component" value="Unassembled WGS sequence"/>
</dbReference>
<name>A0ABY2ITI2_9MICO</name>
<keyword evidence="1" id="KW-0472">Membrane</keyword>
<evidence type="ECO:0000313" key="2">
    <source>
        <dbReference type="EMBL" id="TFC94399.1"/>
    </source>
</evidence>
<dbReference type="RefSeq" id="WP_134432875.1">
    <property type="nucleotide sequence ID" value="NZ_SOGQ01000085.1"/>
</dbReference>
<keyword evidence="1" id="KW-0812">Transmembrane</keyword>
<reference evidence="2 3" key="1">
    <citation type="submission" date="2019-03" db="EMBL/GenBank/DDBJ databases">
        <title>Genomics of glacier-inhabiting Cryobacterium strains.</title>
        <authorList>
            <person name="Liu Q."/>
            <person name="Xin Y.-H."/>
        </authorList>
    </citation>
    <scope>NUCLEOTIDE SEQUENCE [LARGE SCALE GENOMIC DNA]</scope>
    <source>
        <strain evidence="2 3">TMT1-23-1</strain>
    </source>
</reference>
<keyword evidence="1" id="KW-1133">Transmembrane helix</keyword>
<gene>
    <name evidence="2" type="ORF">E3T28_15230</name>
</gene>
<proteinExistence type="predicted"/>
<keyword evidence="3" id="KW-1185">Reference proteome</keyword>
<evidence type="ECO:0000256" key="1">
    <source>
        <dbReference type="SAM" id="Phobius"/>
    </source>
</evidence>
<feature type="transmembrane region" description="Helical" evidence="1">
    <location>
        <begin position="20"/>
        <end position="43"/>
    </location>
</feature>
<protein>
    <submittedName>
        <fullName evidence="2">Uncharacterized protein</fullName>
    </submittedName>
</protein>
<evidence type="ECO:0000313" key="3">
    <source>
        <dbReference type="Proteomes" id="UP000297853"/>
    </source>
</evidence>
<accession>A0ABY2ITI2</accession>